<dbReference type="EMBL" id="JBEDNY010000002">
    <property type="protein sequence ID" value="MEZ3163963.1"/>
    <property type="molecule type" value="Genomic_DNA"/>
</dbReference>
<evidence type="ECO:0000313" key="3">
    <source>
        <dbReference type="Proteomes" id="UP001567572"/>
    </source>
</evidence>
<dbReference type="RefSeq" id="WP_371161838.1">
    <property type="nucleotide sequence ID" value="NZ_JBEDNX010000002.1"/>
</dbReference>
<gene>
    <name evidence="2" type="ORF">ABNG04_08805</name>
</gene>
<dbReference type="SUPFAM" id="SSF53335">
    <property type="entry name" value="S-adenosyl-L-methionine-dependent methyltransferases"/>
    <property type="match status" value="1"/>
</dbReference>
<reference evidence="2 3" key="1">
    <citation type="submission" date="2024-06" db="EMBL/GenBank/DDBJ databases">
        <title>Halorubrum miltondacostae sp. nov., a potential PHA producer isolated from an inland solar saltern in Rio Maior, Portugal.</title>
        <authorList>
            <person name="Albuquerque L."/>
            <person name="Viver T."/>
            <person name="Barroso C."/>
            <person name="Claudino R."/>
            <person name="Galvan M."/>
            <person name="Simoes G."/>
            <person name="Lobo Da Cunha A."/>
            <person name="Egas C."/>
        </authorList>
    </citation>
    <scope>NUCLEOTIDE SEQUENCE [LARGE SCALE GENOMIC DNA]</scope>
    <source>
        <strain evidence="2 3">RMP-11</strain>
    </source>
</reference>
<accession>A0ABD5M1P7</accession>
<dbReference type="EC" id="2.1.-.-" evidence="2"/>
<organism evidence="2 3">
    <name type="scientific">Halorubrum miltondacostae</name>
    <dbReference type="NCBI Taxonomy" id="3076378"/>
    <lineage>
        <taxon>Archaea</taxon>
        <taxon>Methanobacteriati</taxon>
        <taxon>Methanobacteriota</taxon>
        <taxon>Stenosarchaea group</taxon>
        <taxon>Halobacteria</taxon>
        <taxon>Halobacteriales</taxon>
        <taxon>Haloferacaceae</taxon>
        <taxon>Halorubrum</taxon>
    </lineage>
</organism>
<feature type="domain" description="Methyltransferase type 11" evidence="1">
    <location>
        <begin position="36"/>
        <end position="132"/>
    </location>
</feature>
<comment type="caution">
    <text evidence="2">The sequence shown here is derived from an EMBL/GenBank/DDBJ whole genome shotgun (WGS) entry which is preliminary data.</text>
</comment>
<dbReference type="PANTHER" id="PTHR43591:SF24">
    <property type="entry name" value="2-METHOXY-6-POLYPRENYL-1,4-BENZOQUINOL METHYLASE, MITOCHONDRIAL"/>
    <property type="match status" value="1"/>
</dbReference>
<dbReference type="AlphaFoldDB" id="A0ABD5M1P7"/>
<protein>
    <submittedName>
        <fullName evidence="2">Class I SAM-dependent methyltransferase</fullName>
        <ecNumber evidence="2">2.1.-.-</ecNumber>
    </submittedName>
</protein>
<sequence length="283" mass="30473">MRRFSAEYLEHTRRGMWEDDRDALADLNLPNRERVLDVGCGTGELTRVLAAETGTTGSAGGTTETDASVIGVDADRELLTVAREESDAGIGYAAGDATRLPVAADAVDLAVCQALLINLPEPTAAVRELARVSDDLVAAIEPDNADVRVASTVAAEERLEREAREAYVDGVETDVALGGRVREAFDAAGLVDVRTRRYIHEKRTEPPYAEAALRSAARKASGAGLADHRDELVAATSEDAYDDLRGRWREMGRDVVDAIGAGEYERVEYVPFDVTVGRVARGD</sequence>
<dbReference type="GO" id="GO:0032259">
    <property type="term" value="P:methylation"/>
    <property type="evidence" value="ECO:0007669"/>
    <property type="project" value="UniProtKB-KW"/>
</dbReference>
<keyword evidence="3" id="KW-1185">Reference proteome</keyword>
<dbReference type="CDD" id="cd02440">
    <property type="entry name" value="AdoMet_MTases"/>
    <property type="match status" value="1"/>
</dbReference>
<dbReference type="Gene3D" id="3.40.50.150">
    <property type="entry name" value="Vaccinia Virus protein VP39"/>
    <property type="match status" value="1"/>
</dbReference>
<dbReference type="Pfam" id="PF08241">
    <property type="entry name" value="Methyltransf_11"/>
    <property type="match status" value="1"/>
</dbReference>
<evidence type="ECO:0000313" key="2">
    <source>
        <dbReference type="EMBL" id="MEZ3163963.1"/>
    </source>
</evidence>
<evidence type="ECO:0000259" key="1">
    <source>
        <dbReference type="Pfam" id="PF08241"/>
    </source>
</evidence>
<keyword evidence="2" id="KW-0489">Methyltransferase</keyword>
<proteinExistence type="predicted"/>
<dbReference type="GO" id="GO:0008168">
    <property type="term" value="F:methyltransferase activity"/>
    <property type="evidence" value="ECO:0007669"/>
    <property type="project" value="UniProtKB-KW"/>
</dbReference>
<dbReference type="InterPro" id="IPR029063">
    <property type="entry name" value="SAM-dependent_MTases_sf"/>
</dbReference>
<dbReference type="Proteomes" id="UP001567572">
    <property type="component" value="Unassembled WGS sequence"/>
</dbReference>
<name>A0ABD5M1P7_9EURY</name>
<dbReference type="PANTHER" id="PTHR43591">
    <property type="entry name" value="METHYLTRANSFERASE"/>
    <property type="match status" value="1"/>
</dbReference>
<keyword evidence="2" id="KW-0808">Transferase</keyword>
<dbReference type="InterPro" id="IPR013216">
    <property type="entry name" value="Methyltransf_11"/>
</dbReference>